<evidence type="ECO:0000313" key="5">
    <source>
        <dbReference type="Ensembl" id="ENSPMGP00000029476.1"/>
    </source>
</evidence>
<dbReference type="Ensembl" id="ENSPMGT00000031372.1">
    <property type="protein sequence ID" value="ENSPMGP00000029476.1"/>
    <property type="gene ID" value="ENSPMGG00000023712.1"/>
</dbReference>
<evidence type="ECO:0000256" key="2">
    <source>
        <dbReference type="ARBA" id="ARBA00012759"/>
    </source>
</evidence>
<keyword evidence="6" id="KW-1185">Reference proteome</keyword>
<reference evidence="5" key="2">
    <citation type="submission" date="2025-09" db="UniProtKB">
        <authorList>
            <consortium name="Ensembl"/>
        </authorList>
    </citation>
    <scope>IDENTIFICATION</scope>
</reference>
<sequence>RLRGGCVSSRPVGGSTRGLHQYICAPYNEKPMKNQPGVCGLDNSGNSCYLNAVLQCLCSTVPLVEYLLQPDTRKDISVSAAWLRCLCVSWSRCGWAEWLAVPPLPQFNNHLQQDAQELLMYCINALHDDLKKICRRQQKRGGLRSDSTVVSRLFEGRLSGVTLCLHCDHQAHNSQPFTILSLPIPTDLISCSIQDCLSLFFQQSVLSGGVVCSECGLRRETAVVTYLDKLPDILILHLKRFGCKGRSQVKLRTNVEFSTETLDLSPFLSSSVFSSDGASYSLYAVVNHIGHLHMGHYTALCHNTVTQTWHCFDDSEVRPVEGVRVQSPHAYILLYSRQPFLKPQIQGL</sequence>
<dbReference type="Gene3D" id="3.90.70.10">
    <property type="entry name" value="Cysteine proteinases"/>
    <property type="match status" value="1"/>
</dbReference>
<feature type="domain" description="USP" evidence="4">
    <location>
        <begin position="39"/>
        <end position="338"/>
    </location>
</feature>
<organism evidence="5 6">
    <name type="scientific">Periophthalmus magnuspinnatus</name>
    <dbReference type="NCBI Taxonomy" id="409849"/>
    <lineage>
        <taxon>Eukaryota</taxon>
        <taxon>Metazoa</taxon>
        <taxon>Chordata</taxon>
        <taxon>Craniata</taxon>
        <taxon>Vertebrata</taxon>
        <taxon>Euteleostomi</taxon>
        <taxon>Actinopterygii</taxon>
        <taxon>Neopterygii</taxon>
        <taxon>Teleostei</taxon>
        <taxon>Neoteleostei</taxon>
        <taxon>Acanthomorphata</taxon>
        <taxon>Gobiaria</taxon>
        <taxon>Gobiiformes</taxon>
        <taxon>Gobioidei</taxon>
        <taxon>Gobiidae</taxon>
        <taxon>Oxudercinae</taxon>
        <taxon>Periophthalmus</taxon>
    </lineage>
</organism>
<dbReference type="GO" id="GO:0005634">
    <property type="term" value="C:nucleus"/>
    <property type="evidence" value="ECO:0007669"/>
    <property type="project" value="TreeGrafter"/>
</dbReference>
<dbReference type="GO" id="GO:0004843">
    <property type="term" value="F:cysteine-type deubiquitinase activity"/>
    <property type="evidence" value="ECO:0007669"/>
    <property type="project" value="UniProtKB-EC"/>
</dbReference>
<dbReference type="Proteomes" id="UP000261520">
    <property type="component" value="Unplaced"/>
</dbReference>
<dbReference type="PROSITE" id="PS00972">
    <property type="entry name" value="USP_1"/>
    <property type="match status" value="1"/>
</dbReference>
<name>A0A3B4BL57_9GOBI</name>
<dbReference type="InterPro" id="IPR001394">
    <property type="entry name" value="Peptidase_C19_UCH"/>
</dbReference>
<evidence type="ECO:0000313" key="6">
    <source>
        <dbReference type="Proteomes" id="UP000261520"/>
    </source>
</evidence>
<dbReference type="STRING" id="409849.ENSPMGP00000029476"/>
<dbReference type="PROSITE" id="PS00973">
    <property type="entry name" value="USP_2"/>
    <property type="match status" value="1"/>
</dbReference>
<dbReference type="GO" id="GO:0016579">
    <property type="term" value="P:protein deubiquitination"/>
    <property type="evidence" value="ECO:0007669"/>
    <property type="project" value="InterPro"/>
</dbReference>
<evidence type="ECO:0000256" key="1">
    <source>
        <dbReference type="ARBA" id="ARBA00000707"/>
    </source>
</evidence>
<comment type="catalytic activity">
    <reaction evidence="1">
        <text>Thiol-dependent hydrolysis of ester, thioester, amide, peptide and isopeptide bonds formed by the C-terminal Gly of ubiquitin (a 76-residue protein attached to proteins as an intracellular targeting signal).</text>
        <dbReference type="EC" id="3.4.19.12"/>
    </reaction>
</comment>
<reference evidence="5" key="1">
    <citation type="submission" date="2025-08" db="UniProtKB">
        <authorList>
            <consortium name="Ensembl"/>
        </authorList>
    </citation>
    <scope>IDENTIFICATION</scope>
</reference>
<dbReference type="InterPro" id="IPR050185">
    <property type="entry name" value="Ub_carboxyl-term_hydrolase"/>
</dbReference>
<dbReference type="PANTHER" id="PTHR21646:SF28">
    <property type="entry name" value="UBIQUITIN CARBOXYL-TERMINAL HYDROLASE 15"/>
    <property type="match status" value="1"/>
</dbReference>
<protein>
    <recommendedName>
        <fullName evidence="2">ubiquitinyl hydrolase 1</fullName>
        <ecNumber evidence="2">3.4.19.12</ecNumber>
    </recommendedName>
</protein>
<dbReference type="EC" id="3.4.19.12" evidence="2"/>
<evidence type="ECO:0000256" key="3">
    <source>
        <dbReference type="ARBA" id="ARBA00022801"/>
    </source>
</evidence>
<dbReference type="CDD" id="cd02674">
    <property type="entry name" value="Peptidase_C19R"/>
    <property type="match status" value="1"/>
</dbReference>
<dbReference type="SUPFAM" id="SSF54001">
    <property type="entry name" value="Cysteine proteinases"/>
    <property type="match status" value="1"/>
</dbReference>
<proteinExistence type="predicted"/>
<evidence type="ECO:0000259" key="4">
    <source>
        <dbReference type="PROSITE" id="PS50235"/>
    </source>
</evidence>
<dbReference type="InterPro" id="IPR028889">
    <property type="entry name" value="USP"/>
</dbReference>
<dbReference type="AlphaFoldDB" id="A0A3B4BL57"/>
<accession>A0A3B4BL57</accession>
<dbReference type="PROSITE" id="PS50235">
    <property type="entry name" value="USP_3"/>
    <property type="match status" value="1"/>
</dbReference>
<dbReference type="PANTHER" id="PTHR21646">
    <property type="entry name" value="UBIQUITIN CARBOXYL-TERMINAL HYDROLASE"/>
    <property type="match status" value="1"/>
</dbReference>
<dbReference type="Pfam" id="PF00443">
    <property type="entry name" value="UCH"/>
    <property type="match status" value="1"/>
</dbReference>
<dbReference type="InterPro" id="IPR018200">
    <property type="entry name" value="USP_CS"/>
</dbReference>
<keyword evidence="3" id="KW-0378">Hydrolase</keyword>
<dbReference type="InterPro" id="IPR038765">
    <property type="entry name" value="Papain-like_cys_pep_sf"/>
</dbReference>